<proteinExistence type="predicted"/>
<dbReference type="Proteomes" id="UP000000759">
    <property type="component" value="Chromosome 13"/>
</dbReference>
<evidence type="ECO:0000313" key="3">
    <source>
        <dbReference type="EMBL" id="EEC46715.1"/>
    </source>
</evidence>
<dbReference type="Pfam" id="PF20710">
    <property type="entry name" value="DUF6824"/>
    <property type="match status" value="2"/>
</dbReference>
<feature type="compositionally biased region" description="Polar residues" evidence="1">
    <location>
        <begin position="714"/>
        <end position="728"/>
    </location>
</feature>
<feature type="region of interest" description="Disordered" evidence="1">
    <location>
        <begin position="1"/>
        <end position="48"/>
    </location>
</feature>
<feature type="region of interest" description="Disordered" evidence="1">
    <location>
        <begin position="622"/>
        <end position="653"/>
    </location>
</feature>
<dbReference type="eggNOG" id="ENOG502SS7V">
    <property type="taxonomic scope" value="Eukaryota"/>
</dbReference>
<sequence length="743" mass="81127">MVAVRSARSATVTEPQDRDCVLTTVTTGDTEDSTTSSASTSNTTTTPTDRLLRDVLQLHAVIHHLGRTSPSVATAFATPNDDDDDKKPNTADPNHKNKTLDDDDHLSTLASRIYRLIVDGKPYELAGLKDVPKPFFRSPGRCLARDGAMRYQVLSERDAHAAIVVLLRHEFQRQDLVGWEQQAPYKDFRTAMTSSTTATVGIVPDPKDAIVLNVADGNGDKLYESQGGNKAIFNLASQLVTSYTNDSEKRVEAALAIMKGLREAEVIEEDKESKTTTVVASNTSRYLLRTPRNDDTITWSILDAAAAAEFTVIFVLEIFLEKGIHLLPPGEVLGSAVALDKTMVKPSTEPVPDPTDYDVLFGRGGMTNSHPGNRRFRDVIALHRPDYIRAIKMDKPGVARKIVQAIRTGIPPGRFLKKNDDGKWYDVGDRTAAEKTSQGLRERSNAEKRQRCALREALRIRRQDMALDGGHTHKKTKITNADLAAAAANHAPILNYVGTNLAVPLSLGMREAPKNTVKKRDGKDLGELNTEGLPPNAVDEDGNILVTDYDILCGRGGLTNHHKGNKRFRDIVALHRPDYVRAPKIQKPSVARVIVRAIRNGDPPGRFLRKDDKSGKWIDIGDKKAAEKTSQALREKTDEEREKLKRDPNSGVGILLPNPASYLAAATATAMFAIPATVPVPTGVPAEAAGAEAPGESVKSDEVVKEEADDNTQRVDNTSDQSKPTSTDHPGKQIGEDVQTESV</sequence>
<dbReference type="PaxDb" id="2850-Phatr47283"/>
<organism evidence="3 4">
    <name type="scientific">Phaeodactylum tricornutum (strain CCAP 1055/1)</name>
    <dbReference type="NCBI Taxonomy" id="556484"/>
    <lineage>
        <taxon>Eukaryota</taxon>
        <taxon>Sar</taxon>
        <taxon>Stramenopiles</taxon>
        <taxon>Ochrophyta</taxon>
        <taxon>Bacillariophyta</taxon>
        <taxon>Bacillariophyceae</taxon>
        <taxon>Bacillariophycidae</taxon>
        <taxon>Naviculales</taxon>
        <taxon>Phaeodactylaceae</taxon>
        <taxon>Phaeodactylum</taxon>
    </lineage>
</organism>
<feature type="compositionally biased region" description="Basic and acidic residues" evidence="1">
    <location>
        <begin position="622"/>
        <end position="648"/>
    </location>
</feature>
<dbReference type="OrthoDB" id="44738at2759"/>
<feature type="compositionally biased region" description="Basic and acidic residues" evidence="1">
    <location>
        <begin position="85"/>
        <end position="100"/>
    </location>
</feature>
<dbReference type="RefSeq" id="XP_002181501.1">
    <property type="nucleotide sequence ID" value="XM_002181465.1"/>
</dbReference>
<dbReference type="EMBL" id="CM000615">
    <property type="protein sequence ID" value="EEC46715.1"/>
    <property type="molecule type" value="Genomic_DNA"/>
</dbReference>
<reference evidence="4" key="2">
    <citation type="submission" date="2008-08" db="EMBL/GenBank/DDBJ databases">
        <authorList>
            <consortium name="Diatom Consortium"/>
            <person name="Grigoriev I."/>
            <person name="Grimwood J."/>
            <person name="Kuo A."/>
            <person name="Otillar R.P."/>
            <person name="Salamov A."/>
            <person name="Detter J.C."/>
            <person name="Lindquist E."/>
            <person name="Shapiro H."/>
            <person name="Lucas S."/>
            <person name="Glavina del Rio T."/>
            <person name="Pitluck S."/>
            <person name="Rokhsar D."/>
            <person name="Bowler C."/>
        </authorList>
    </citation>
    <scope>GENOME REANNOTATION</scope>
    <source>
        <strain evidence="4">CCAP 1055/1</strain>
    </source>
</reference>
<keyword evidence="4" id="KW-1185">Reference proteome</keyword>
<feature type="region of interest" description="Disordered" evidence="1">
    <location>
        <begin position="685"/>
        <end position="743"/>
    </location>
</feature>
<reference evidence="3 4" key="1">
    <citation type="journal article" date="2008" name="Nature">
        <title>The Phaeodactylum genome reveals the evolutionary history of diatom genomes.</title>
        <authorList>
            <person name="Bowler C."/>
            <person name="Allen A.E."/>
            <person name="Badger J.H."/>
            <person name="Grimwood J."/>
            <person name="Jabbari K."/>
            <person name="Kuo A."/>
            <person name="Maheswari U."/>
            <person name="Martens C."/>
            <person name="Maumus F."/>
            <person name="Otillar R.P."/>
            <person name="Rayko E."/>
            <person name="Salamov A."/>
            <person name="Vandepoele K."/>
            <person name="Beszteri B."/>
            <person name="Gruber A."/>
            <person name="Heijde M."/>
            <person name="Katinka M."/>
            <person name="Mock T."/>
            <person name="Valentin K."/>
            <person name="Verret F."/>
            <person name="Berges J.A."/>
            <person name="Brownlee C."/>
            <person name="Cadoret J.P."/>
            <person name="Chiovitti A."/>
            <person name="Choi C.J."/>
            <person name="Coesel S."/>
            <person name="De Martino A."/>
            <person name="Detter J.C."/>
            <person name="Durkin C."/>
            <person name="Falciatore A."/>
            <person name="Fournet J."/>
            <person name="Haruta M."/>
            <person name="Huysman M.J."/>
            <person name="Jenkins B.D."/>
            <person name="Jiroutova K."/>
            <person name="Jorgensen R.E."/>
            <person name="Joubert Y."/>
            <person name="Kaplan A."/>
            <person name="Kroger N."/>
            <person name="Kroth P.G."/>
            <person name="La Roche J."/>
            <person name="Lindquist E."/>
            <person name="Lommer M."/>
            <person name="Martin-Jezequel V."/>
            <person name="Lopez P.J."/>
            <person name="Lucas S."/>
            <person name="Mangogna M."/>
            <person name="McGinnis K."/>
            <person name="Medlin L.K."/>
            <person name="Montsant A."/>
            <person name="Oudot-Le Secq M.P."/>
            <person name="Napoli C."/>
            <person name="Obornik M."/>
            <person name="Parker M.S."/>
            <person name="Petit J.L."/>
            <person name="Porcel B.M."/>
            <person name="Poulsen N."/>
            <person name="Robison M."/>
            <person name="Rychlewski L."/>
            <person name="Rynearson T.A."/>
            <person name="Schmutz J."/>
            <person name="Shapiro H."/>
            <person name="Siaut M."/>
            <person name="Stanley M."/>
            <person name="Sussman M.R."/>
            <person name="Taylor A.R."/>
            <person name="Vardi A."/>
            <person name="von Dassow P."/>
            <person name="Vyverman W."/>
            <person name="Willis A."/>
            <person name="Wyrwicz L.S."/>
            <person name="Rokhsar D.S."/>
            <person name="Weissenbach J."/>
            <person name="Armbrust E.V."/>
            <person name="Green B.R."/>
            <person name="Van de Peer Y."/>
            <person name="Grigoriev I.V."/>
        </authorList>
    </citation>
    <scope>NUCLEOTIDE SEQUENCE [LARGE SCALE GENOMIC DNA]</scope>
    <source>
        <strain evidence="3 4">CCAP 1055/1</strain>
    </source>
</reference>
<feature type="compositionally biased region" description="Low complexity" evidence="1">
    <location>
        <begin position="685"/>
        <end position="697"/>
    </location>
</feature>
<feature type="domain" description="DUF6824" evidence="2">
    <location>
        <begin position="358"/>
        <end position="442"/>
    </location>
</feature>
<gene>
    <name evidence="3" type="ORF">PHATRDRAFT_47283</name>
</gene>
<feature type="compositionally biased region" description="Low complexity" evidence="1">
    <location>
        <begin position="23"/>
        <end position="48"/>
    </location>
</feature>
<dbReference type="GeneID" id="7202321"/>
<feature type="domain" description="DUF6824" evidence="2">
    <location>
        <begin position="550"/>
        <end position="635"/>
    </location>
</feature>
<dbReference type="InParanoid" id="B7G3V0"/>
<name>B7G3V0_PHATC</name>
<feature type="region of interest" description="Disordered" evidence="1">
    <location>
        <begin position="72"/>
        <end position="103"/>
    </location>
</feature>
<evidence type="ECO:0000256" key="1">
    <source>
        <dbReference type="SAM" id="MobiDB-lite"/>
    </source>
</evidence>
<accession>B7G3V0</accession>
<dbReference type="AlphaFoldDB" id="B7G3V0"/>
<protein>
    <recommendedName>
        <fullName evidence="2">DUF6824 domain-containing protein</fullName>
    </recommendedName>
</protein>
<dbReference type="HOGENOM" id="CLU_364290_0_0_1"/>
<dbReference type="InterPro" id="IPR049227">
    <property type="entry name" value="DUF6824"/>
</dbReference>
<feature type="region of interest" description="Disordered" evidence="1">
    <location>
        <begin position="515"/>
        <end position="536"/>
    </location>
</feature>
<evidence type="ECO:0000313" key="4">
    <source>
        <dbReference type="Proteomes" id="UP000000759"/>
    </source>
</evidence>
<dbReference type="KEGG" id="pti:PHATRDRAFT_47283"/>
<evidence type="ECO:0000259" key="2">
    <source>
        <dbReference type="Pfam" id="PF20710"/>
    </source>
</evidence>